<dbReference type="GeneID" id="70138267"/>
<gene>
    <name evidence="1" type="ORF">BKA67DRAFT_6999</name>
</gene>
<reference evidence="1" key="1">
    <citation type="journal article" date="2021" name="Nat. Commun.">
        <title>Genetic determinants of endophytism in the Arabidopsis root mycobiome.</title>
        <authorList>
            <person name="Mesny F."/>
            <person name="Miyauchi S."/>
            <person name="Thiergart T."/>
            <person name="Pickel B."/>
            <person name="Atanasova L."/>
            <person name="Karlsson M."/>
            <person name="Huettel B."/>
            <person name="Barry K.W."/>
            <person name="Haridas S."/>
            <person name="Chen C."/>
            <person name="Bauer D."/>
            <person name="Andreopoulos W."/>
            <person name="Pangilinan J."/>
            <person name="LaButti K."/>
            <person name="Riley R."/>
            <person name="Lipzen A."/>
            <person name="Clum A."/>
            <person name="Drula E."/>
            <person name="Henrissat B."/>
            <person name="Kohler A."/>
            <person name="Grigoriev I.V."/>
            <person name="Martin F.M."/>
            <person name="Hacquard S."/>
        </authorList>
    </citation>
    <scope>NUCLEOTIDE SEQUENCE</scope>
    <source>
        <strain evidence="1">MPI-SDFR-AT-0073</strain>
    </source>
</reference>
<evidence type="ECO:0000313" key="1">
    <source>
        <dbReference type="EMBL" id="KAH6659158.1"/>
    </source>
</evidence>
<proteinExistence type="predicted"/>
<keyword evidence="2" id="KW-1185">Reference proteome</keyword>
<protein>
    <submittedName>
        <fullName evidence="1">Uncharacterized protein</fullName>
    </submittedName>
</protein>
<organism evidence="1 2">
    <name type="scientific">Truncatella angustata</name>
    <dbReference type="NCBI Taxonomy" id="152316"/>
    <lineage>
        <taxon>Eukaryota</taxon>
        <taxon>Fungi</taxon>
        <taxon>Dikarya</taxon>
        <taxon>Ascomycota</taxon>
        <taxon>Pezizomycotina</taxon>
        <taxon>Sordariomycetes</taxon>
        <taxon>Xylariomycetidae</taxon>
        <taxon>Amphisphaeriales</taxon>
        <taxon>Sporocadaceae</taxon>
        <taxon>Truncatella</taxon>
    </lineage>
</organism>
<dbReference type="Proteomes" id="UP000758603">
    <property type="component" value="Unassembled WGS sequence"/>
</dbReference>
<evidence type="ECO:0000313" key="2">
    <source>
        <dbReference type="Proteomes" id="UP000758603"/>
    </source>
</evidence>
<name>A0A9P8UVJ0_9PEZI</name>
<sequence length="176" mass="19757">MTVLSDRRIHMRVDHRFLACSPGVPREFSNTITVNLGAVSFWAWPSERTFAKERGYHKSTNIFSEDVLLGKPRCICSIQGHPKISTHNVRYGRSKAVHAYDGGVAGKGIASVTMVQVGHVVERLAPKNRTGGPTTTETLRERDSKRCRVNTKLSCSFIMLVLNQDYCLVPRLWASR</sequence>
<dbReference type="EMBL" id="JAGPXC010000001">
    <property type="protein sequence ID" value="KAH6659158.1"/>
    <property type="molecule type" value="Genomic_DNA"/>
</dbReference>
<dbReference type="AlphaFoldDB" id="A0A9P8UVJ0"/>
<comment type="caution">
    <text evidence="1">The sequence shown here is derived from an EMBL/GenBank/DDBJ whole genome shotgun (WGS) entry which is preliminary data.</text>
</comment>
<accession>A0A9P8UVJ0</accession>
<dbReference type="RefSeq" id="XP_045963289.1">
    <property type="nucleotide sequence ID" value="XM_046109376.1"/>
</dbReference>